<dbReference type="WBParaSite" id="SBAD_0000460601-mRNA-1">
    <property type="protein sequence ID" value="SBAD_0000460601-mRNA-1"/>
    <property type="gene ID" value="SBAD_0000460601"/>
</dbReference>
<dbReference type="OrthoDB" id="270584at2759"/>
<dbReference type="SUPFAM" id="SSF103506">
    <property type="entry name" value="Mitochondrial carrier"/>
    <property type="match status" value="1"/>
</dbReference>
<feature type="transmembrane region" description="Helical" evidence="8">
    <location>
        <begin position="171"/>
        <end position="190"/>
    </location>
</feature>
<evidence type="ECO:0000313" key="10">
    <source>
        <dbReference type="Proteomes" id="UP000270296"/>
    </source>
</evidence>
<evidence type="ECO:0000256" key="5">
    <source>
        <dbReference type="ARBA" id="ARBA00023136"/>
    </source>
</evidence>
<name>A0A183ILC0_9BILA</name>
<dbReference type="InterPro" id="IPR018108">
    <property type="entry name" value="MCP_transmembrane"/>
</dbReference>
<keyword evidence="7" id="KW-0813">Transport</keyword>
<protein>
    <submittedName>
        <fullName evidence="11">Carrier protein</fullName>
    </submittedName>
</protein>
<evidence type="ECO:0000256" key="4">
    <source>
        <dbReference type="ARBA" id="ARBA00022737"/>
    </source>
</evidence>
<dbReference type="GO" id="GO:0016020">
    <property type="term" value="C:membrane"/>
    <property type="evidence" value="ECO:0007669"/>
    <property type="project" value="UniProtKB-SubCell"/>
</dbReference>
<evidence type="ECO:0000256" key="6">
    <source>
        <dbReference type="PROSITE-ProRule" id="PRU00282"/>
    </source>
</evidence>
<organism evidence="11">
    <name type="scientific">Soboliphyme baturini</name>
    <dbReference type="NCBI Taxonomy" id="241478"/>
    <lineage>
        <taxon>Eukaryota</taxon>
        <taxon>Metazoa</taxon>
        <taxon>Ecdysozoa</taxon>
        <taxon>Nematoda</taxon>
        <taxon>Enoplea</taxon>
        <taxon>Dorylaimia</taxon>
        <taxon>Dioctophymatida</taxon>
        <taxon>Dioctophymatoidea</taxon>
        <taxon>Soboliphymatidae</taxon>
        <taxon>Soboliphyme</taxon>
    </lineage>
</organism>
<evidence type="ECO:0000313" key="11">
    <source>
        <dbReference type="WBParaSite" id="SBAD_0000460601-mRNA-1"/>
    </source>
</evidence>
<dbReference type="Gene3D" id="1.50.40.10">
    <property type="entry name" value="Mitochondrial carrier domain"/>
    <property type="match status" value="1"/>
</dbReference>
<evidence type="ECO:0000313" key="9">
    <source>
        <dbReference type="EMBL" id="VDP04298.1"/>
    </source>
</evidence>
<evidence type="ECO:0000256" key="3">
    <source>
        <dbReference type="ARBA" id="ARBA00022692"/>
    </source>
</evidence>
<dbReference type="Proteomes" id="UP000270296">
    <property type="component" value="Unassembled WGS sequence"/>
</dbReference>
<evidence type="ECO:0000256" key="1">
    <source>
        <dbReference type="ARBA" id="ARBA00004141"/>
    </source>
</evidence>
<reference evidence="9 10" key="2">
    <citation type="submission" date="2018-11" db="EMBL/GenBank/DDBJ databases">
        <authorList>
            <consortium name="Pathogen Informatics"/>
        </authorList>
    </citation>
    <scope>NUCLEOTIDE SEQUENCE [LARGE SCALE GENOMIC DNA]</scope>
</reference>
<feature type="repeat" description="Solcar" evidence="6">
    <location>
        <begin position="171"/>
        <end position="253"/>
    </location>
</feature>
<evidence type="ECO:0000256" key="7">
    <source>
        <dbReference type="RuleBase" id="RU000488"/>
    </source>
</evidence>
<evidence type="ECO:0000256" key="8">
    <source>
        <dbReference type="SAM" id="Phobius"/>
    </source>
</evidence>
<feature type="transmembrane region" description="Helical" evidence="8">
    <location>
        <begin position="133"/>
        <end position="155"/>
    </location>
</feature>
<dbReference type="AlphaFoldDB" id="A0A183ILC0"/>
<proteinExistence type="inferred from homology"/>
<dbReference type="PROSITE" id="PS50920">
    <property type="entry name" value="SOLCAR"/>
    <property type="match status" value="2"/>
</dbReference>
<evidence type="ECO:0000256" key="2">
    <source>
        <dbReference type="ARBA" id="ARBA00006375"/>
    </source>
</evidence>
<keyword evidence="4" id="KW-0677">Repeat</keyword>
<comment type="subcellular location">
    <subcellularLocation>
        <location evidence="1">Membrane</location>
        <topology evidence="1">Multi-pass membrane protein</topology>
    </subcellularLocation>
</comment>
<keyword evidence="8" id="KW-1133">Transmembrane helix</keyword>
<reference evidence="11" key="1">
    <citation type="submission" date="2016-06" db="UniProtKB">
        <authorList>
            <consortium name="WormBaseParasite"/>
        </authorList>
    </citation>
    <scope>IDENTIFICATION</scope>
</reference>
<sequence length="253" mass="27494">MRITSDQRLDPAQNFVIAGTAAAVGRLAANPFSVAKIWGEAGRPGGKMGPVMALYWIGRSEGLMNTPMIAAPSVERSSSIFFWGGVGNIVATTLTHPLDVIKTRLVLQSNRSVYANSWDAVVKILKQENIFGLYRGLAPSLVGGFVFSGSMFALWDLGDNLPWRRRNAKRIIVLEWFTVPCLAVALACTISHPFDVLRRKIMATGKSLPNGTLCDVAAPGFFPAVMKTLRKNGLPGFLHGLVSNWLKVIDHCA</sequence>
<dbReference type="EMBL" id="UZAM01008306">
    <property type="protein sequence ID" value="VDP04298.1"/>
    <property type="molecule type" value="Genomic_DNA"/>
</dbReference>
<keyword evidence="3 6" id="KW-0812">Transmembrane</keyword>
<keyword evidence="5 6" id="KW-0472">Membrane</keyword>
<dbReference type="PANTHER" id="PTHR24089">
    <property type="entry name" value="SOLUTE CARRIER FAMILY 25"/>
    <property type="match status" value="1"/>
</dbReference>
<dbReference type="InterPro" id="IPR023395">
    <property type="entry name" value="MCP_dom_sf"/>
</dbReference>
<dbReference type="Pfam" id="PF00153">
    <property type="entry name" value="Mito_carr"/>
    <property type="match status" value="2"/>
</dbReference>
<keyword evidence="10" id="KW-1185">Reference proteome</keyword>
<gene>
    <name evidence="9" type="ORF">SBAD_LOCUS4416</name>
</gene>
<comment type="similarity">
    <text evidence="2 7">Belongs to the mitochondrial carrier (TC 2.A.29) family.</text>
</comment>
<feature type="repeat" description="Solcar" evidence="6">
    <location>
        <begin position="75"/>
        <end position="161"/>
    </location>
</feature>
<accession>A0A183ILC0</accession>